<keyword evidence="2" id="KW-0732">Signal</keyword>
<proteinExistence type="predicted"/>
<dbReference type="AlphaFoldDB" id="A0A6L7EZ83"/>
<comment type="caution">
    <text evidence="3">The sequence shown here is derived from an EMBL/GenBank/DDBJ whole genome shotgun (WGS) entry which is preliminary data.</text>
</comment>
<keyword evidence="4" id="KW-1185">Reference proteome</keyword>
<evidence type="ECO:0000256" key="1">
    <source>
        <dbReference type="SAM" id="MobiDB-lite"/>
    </source>
</evidence>
<evidence type="ECO:0008006" key="5">
    <source>
        <dbReference type="Google" id="ProtNLM"/>
    </source>
</evidence>
<feature type="region of interest" description="Disordered" evidence="1">
    <location>
        <begin position="65"/>
        <end position="87"/>
    </location>
</feature>
<sequence>MRSRILTALAVLVAAFLLVTDPVVADAARTITGKDIKNGSVTGKDIKDGSLQAADLSAAAVTQLRGNTGPTGPAGQTGPAGASAFAPPPAGTVVTGGGLLSVDVSGGTYLRSYSPLPVTTTRPLSDSSASRSVLFGASTFAAQSLVDAARCPGTFAAPTAAAGVLCVYVGATSNMEPTSGELYAGSGTGADGADSSGFYLAGLTQGAGAAVVRYTWAYTAG</sequence>
<gene>
    <name evidence="3" type="ORF">GRQ65_05040</name>
</gene>
<name>A0A6L7EZ83_9ACTN</name>
<accession>A0A6L7EZ83</accession>
<dbReference type="RefSeq" id="WP_160875715.1">
    <property type="nucleotide sequence ID" value="NZ_WUEK01000002.1"/>
</dbReference>
<reference evidence="3 4" key="1">
    <citation type="submission" date="2019-12" db="EMBL/GenBank/DDBJ databases">
        <authorList>
            <person name="Kun Z."/>
        </authorList>
    </citation>
    <scope>NUCLEOTIDE SEQUENCE [LARGE SCALE GENOMIC DNA]</scope>
    <source>
        <strain evidence="3 4">YIM 123512</strain>
    </source>
</reference>
<dbReference type="Proteomes" id="UP000473325">
    <property type="component" value="Unassembled WGS sequence"/>
</dbReference>
<feature type="chain" id="PRO_5039192179" description="Collagen triple helix repeat-containing protein" evidence="2">
    <location>
        <begin position="26"/>
        <end position="221"/>
    </location>
</feature>
<organism evidence="3 4">
    <name type="scientific">Nocardioides flavescens</name>
    <dbReference type="NCBI Taxonomy" id="2691959"/>
    <lineage>
        <taxon>Bacteria</taxon>
        <taxon>Bacillati</taxon>
        <taxon>Actinomycetota</taxon>
        <taxon>Actinomycetes</taxon>
        <taxon>Propionibacteriales</taxon>
        <taxon>Nocardioidaceae</taxon>
        <taxon>Nocardioides</taxon>
    </lineage>
</organism>
<evidence type="ECO:0000313" key="3">
    <source>
        <dbReference type="EMBL" id="MXG88912.1"/>
    </source>
</evidence>
<protein>
    <recommendedName>
        <fullName evidence="5">Collagen triple helix repeat-containing protein</fullName>
    </recommendedName>
</protein>
<evidence type="ECO:0000256" key="2">
    <source>
        <dbReference type="SAM" id="SignalP"/>
    </source>
</evidence>
<evidence type="ECO:0000313" key="4">
    <source>
        <dbReference type="Proteomes" id="UP000473325"/>
    </source>
</evidence>
<dbReference type="EMBL" id="WUEK01000002">
    <property type="protein sequence ID" value="MXG88912.1"/>
    <property type="molecule type" value="Genomic_DNA"/>
</dbReference>
<feature type="compositionally biased region" description="Low complexity" evidence="1">
    <location>
        <begin position="66"/>
        <end position="85"/>
    </location>
</feature>
<feature type="signal peptide" evidence="2">
    <location>
        <begin position="1"/>
        <end position="25"/>
    </location>
</feature>